<dbReference type="EMBL" id="BAAABM010000004">
    <property type="protein sequence ID" value="GAA0316495.1"/>
    <property type="molecule type" value="Genomic_DNA"/>
</dbReference>
<protein>
    <recommendedName>
        <fullName evidence="4">Tetratricopeptide repeat protein</fullName>
    </recommendedName>
</protein>
<organism evidence="2 3">
    <name type="scientific">Actinoallomurus spadix</name>
    <dbReference type="NCBI Taxonomy" id="79912"/>
    <lineage>
        <taxon>Bacteria</taxon>
        <taxon>Bacillati</taxon>
        <taxon>Actinomycetota</taxon>
        <taxon>Actinomycetes</taxon>
        <taxon>Streptosporangiales</taxon>
        <taxon>Thermomonosporaceae</taxon>
        <taxon>Actinoallomurus</taxon>
    </lineage>
</organism>
<evidence type="ECO:0000256" key="1">
    <source>
        <dbReference type="SAM" id="MobiDB-lite"/>
    </source>
</evidence>
<evidence type="ECO:0000313" key="2">
    <source>
        <dbReference type="EMBL" id="GAA0316495.1"/>
    </source>
</evidence>
<dbReference type="Pfam" id="PF13424">
    <property type="entry name" value="TPR_12"/>
    <property type="match status" value="2"/>
</dbReference>
<dbReference type="InterPro" id="IPR011990">
    <property type="entry name" value="TPR-like_helical_dom_sf"/>
</dbReference>
<dbReference type="SUPFAM" id="SSF48452">
    <property type="entry name" value="TPR-like"/>
    <property type="match status" value="1"/>
</dbReference>
<dbReference type="PANTHER" id="PTHR47691">
    <property type="entry name" value="REGULATOR-RELATED"/>
    <property type="match status" value="1"/>
</dbReference>
<evidence type="ECO:0000313" key="3">
    <source>
        <dbReference type="Proteomes" id="UP001501822"/>
    </source>
</evidence>
<keyword evidence="3" id="KW-1185">Reference proteome</keyword>
<reference evidence="3" key="1">
    <citation type="journal article" date="2019" name="Int. J. Syst. Evol. Microbiol.">
        <title>The Global Catalogue of Microorganisms (GCM) 10K type strain sequencing project: providing services to taxonomists for standard genome sequencing and annotation.</title>
        <authorList>
            <consortium name="The Broad Institute Genomics Platform"/>
            <consortium name="The Broad Institute Genome Sequencing Center for Infectious Disease"/>
            <person name="Wu L."/>
            <person name="Ma J."/>
        </authorList>
    </citation>
    <scope>NUCLEOTIDE SEQUENCE [LARGE SCALE GENOMIC DNA]</scope>
    <source>
        <strain evidence="3">JCM 3146</strain>
    </source>
</reference>
<dbReference type="RefSeq" id="WP_252803179.1">
    <property type="nucleotide sequence ID" value="NZ_BAAABM010000004.1"/>
</dbReference>
<name>A0ABP3FF46_9ACTN</name>
<gene>
    <name evidence="2" type="ORF">GCM10010151_03050</name>
</gene>
<sequence>MLPGGTGDRRPARDLTGRANALLDLGLVHRDRGDPAASLAHLGRALATFRSADDEYGEAHVLRFLAATHYHSRTDLAAARRHATRAIGLFRRFGDGLAETRSLRLLAMVLTAEGRPRAGADLLDRCLVAFREQGDLFGEASTLWALGEAAHESGDTVRAIACLEQALTLFRRLDVPLWETRTRTRLAAVRGEGAGPAGGSLPAIVTDAGPPRASSPGSD</sequence>
<comment type="caution">
    <text evidence="2">The sequence shown here is derived from an EMBL/GenBank/DDBJ whole genome shotgun (WGS) entry which is preliminary data.</text>
</comment>
<dbReference type="InterPro" id="IPR019734">
    <property type="entry name" value="TPR_rpt"/>
</dbReference>
<accession>A0ABP3FF46</accession>
<proteinExistence type="predicted"/>
<dbReference type="PANTHER" id="PTHR47691:SF3">
    <property type="entry name" value="HTH-TYPE TRANSCRIPTIONAL REGULATOR RV0890C-RELATED"/>
    <property type="match status" value="1"/>
</dbReference>
<feature type="region of interest" description="Disordered" evidence="1">
    <location>
        <begin position="191"/>
        <end position="219"/>
    </location>
</feature>
<evidence type="ECO:0008006" key="4">
    <source>
        <dbReference type="Google" id="ProtNLM"/>
    </source>
</evidence>
<dbReference type="SMART" id="SM00028">
    <property type="entry name" value="TPR"/>
    <property type="match status" value="2"/>
</dbReference>
<dbReference type="Gene3D" id="1.25.40.10">
    <property type="entry name" value="Tetratricopeptide repeat domain"/>
    <property type="match status" value="1"/>
</dbReference>
<dbReference type="Proteomes" id="UP001501822">
    <property type="component" value="Unassembled WGS sequence"/>
</dbReference>